<evidence type="ECO:0000313" key="4">
    <source>
        <dbReference type="Proteomes" id="UP001610432"/>
    </source>
</evidence>
<accession>A0ABR4LUH9</accession>
<dbReference type="GeneID" id="98150358"/>
<organism evidence="3 4">
    <name type="scientific">Aspergillus lucknowensis</name>
    <dbReference type="NCBI Taxonomy" id="176173"/>
    <lineage>
        <taxon>Eukaryota</taxon>
        <taxon>Fungi</taxon>
        <taxon>Dikarya</taxon>
        <taxon>Ascomycota</taxon>
        <taxon>Pezizomycotina</taxon>
        <taxon>Eurotiomycetes</taxon>
        <taxon>Eurotiomycetidae</taxon>
        <taxon>Eurotiales</taxon>
        <taxon>Aspergillaceae</taxon>
        <taxon>Aspergillus</taxon>
        <taxon>Aspergillus subgen. Nidulantes</taxon>
    </lineage>
</organism>
<dbReference type="Proteomes" id="UP001610432">
    <property type="component" value="Unassembled WGS sequence"/>
</dbReference>
<sequence>MPHMINPSKLTLSRSDSKNPDTTCRGTTANGLPCRRGLALSPNSSPPRGAVKSRTQQKADITAFYCWQHKDQAEAVLRRTTWTPESRQEQPRTSIDTLMDRLGVLEINDTQHALPPQKHNHVMKKNKTKRSFCCFDIIEDDEPLPPKLHRPTGSHTQPPQMHEVSLLIPTRPEPKPKPHTQRAPIKPIPNKSLSIAQTKSLLSWIPASLSPQSTSLLLAELARPISTADEPGYIYMFWVTPSISNRCQPPPSDVASSLLPSAETNTDTPDHILRTRTAISKARDPNTLTSKPRGSSPGTVRLKIGRTSNVQRRLNEWTRQCSNHLTLIRYYPYTSSTGREQGQGMGTAGLEPGRKVPHVHRVERLIHIELAGIRARDMGVCQECGKEHREWFEVAAERAALKSVDECIRRWVRWAYSQ</sequence>
<feature type="domain" description="Bacteriophage T5 Orf172 DNA-binding" evidence="2">
    <location>
        <begin position="296"/>
        <end position="411"/>
    </location>
</feature>
<feature type="compositionally biased region" description="Polar residues" evidence="1">
    <location>
        <begin position="8"/>
        <end position="30"/>
    </location>
</feature>
<dbReference type="SMART" id="SM00974">
    <property type="entry name" value="T5orf172"/>
    <property type="match status" value="1"/>
</dbReference>
<gene>
    <name evidence="3" type="ORF">BJX67DRAFT_64866</name>
</gene>
<feature type="region of interest" description="Disordered" evidence="1">
    <location>
        <begin position="1"/>
        <end position="30"/>
    </location>
</feature>
<comment type="caution">
    <text evidence="3">The sequence shown here is derived from an EMBL/GenBank/DDBJ whole genome shotgun (WGS) entry which is preliminary data.</text>
</comment>
<dbReference type="InterPro" id="IPR018306">
    <property type="entry name" value="Phage_T5_Orf172_DNA-bd"/>
</dbReference>
<dbReference type="InterPro" id="IPR053006">
    <property type="entry name" value="Meiosis_regulatory"/>
</dbReference>
<dbReference type="PANTHER" id="PTHR28094:SF2">
    <property type="entry name" value="BACTERIOPHAGE T5 ORF172 DNA-BINDING DOMAIN-CONTAINING PROTEIN"/>
    <property type="match status" value="1"/>
</dbReference>
<feature type="region of interest" description="Disordered" evidence="1">
    <location>
        <begin position="276"/>
        <end position="301"/>
    </location>
</feature>
<dbReference type="Pfam" id="PF10544">
    <property type="entry name" value="T5orf172"/>
    <property type="match status" value="1"/>
</dbReference>
<feature type="compositionally biased region" description="Polar residues" evidence="1">
    <location>
        <begin position="286"/>
        <end position="298"/>
    </location>
</feature>
<name>A0ABR4LUH9_9EURO</name>
<dbReference type="RefSeq" id="XP_070887195.1">
    <property type="nucleotide sequence ID" value="XM_071035286.1"/>
</dbReference>
<protein>
    <submittedName>
        <fullName evidence="3">Meiotically up-regulated gene 113-domain-containing protein</fullName>
    </submittedName>
</protein>
<keyword evidence="4" id="KW-1185">Reference proteome</keyword>
<evidence type="ECO:0000313" key="3">
    <source>
        <dbReference type="EMBL" id="KAL2868216.1"/>
    </source>
</evidence>
<reference evidence="3 4" key="1">
    <citation type="submission" date="2024-07" db="EMBL/GenBank/DDBJ databases">
        <title>Section-level genome sequencing and comparative genomics of Aspergillus sections Usti and Cavernicolus.</title>
        <authorList>
            <consortium name="Lawrence Berkeley National Laboratory"/>
            <person name="Nybo J.L."/>
            <person name="Vesth T.C."/>
            <person name="Theobald S."/>
            <person name="Frisvad J.C."/>
            <person name="Larsen T.O."/>
            <person name="Kjaerboelling I."/>
            <person name="Rothschild-Mancinelli K."/>
            <person name="Lyhne E.K."/>
            <person name="Kogle M.E."/>
            <person name="Barry K."/>
            <person name="Clum A."/>
            <person name="Na H."/>
            <person name="Ledsgaard L."/>
            <person name="Lin J."/>
            <person name="Lipzen A."/>
            <person name="Kuo A."/>
            <person name="Riley R."/>
            <person name="Mondo S."/>
            <person name="Labutti K."/>
            <person name="Haridas S."/>
            <person name="Pangalinan J."/>
            <person name="Salamov A.A."/>
            <person name="Simmons B.A."/>
            <person name="Magnuson J.K."/>
            <person name="Chen J."/>
            <person name="Drula E."/>
            <person name="Henrissat B."/>
            <person name="Wiebenga A."/>
            <person name="Lubbers R.J."/>
            <person name="Gomes A.C."/>
            <person name="Macurrencykelacurrency M.R."/>
            <person name="Stajich J."/>
            <person name="Grigoriev I.V."/>
            <person name="Mortensen U.H."/>
            <person name="De Vries R.P."/>
            <person name="Baker S.E."/>
            <person name="Andersen M.R."/>
        </authorList>
    </citation>
    <scope>NUCLEOTIDE SEQUENCE [LARGE SCALE GENOMIC DNA]</scope>
    <source>
        <strain evidence="3 4">CBS 449.75</strain>
    </source>
</reference>
<dbReference type="EMBL" id="JBFXLQ010000015">
    <property type="protein sequence ID" value="KAL2868216.1"/>
    <property type="molecule type" value="Genomic_DNA"/>
</dbReference>
<proteinExistence type="predicted"/>
<dbReference type="PANTHER" id="PTHR28094">
    <property type="entry name" value="MEIOTICALLY UP-REGULATED GENE 113 PROTEIN"/>
    <property type="match status" value="1"/>
</dbReference>
<evidence type="ECO:0000256" key="1">
    <source>
        <dbReference type="SAM" id="MobiDB-lite"/>
    </source>
</evidence>
<evidence type="ECO:0000259" key="2">
    <source>
        <dbReference type="SMART" id="SM00974"/>
    </source>
</evidence>